<evidence type="ECO:0000256" key="1">
    <source>
        <dbReference type="SAM" id="MobiDB-lite"/>
    </source>
</evidence>
<organism evidence="5 6">
    <name type="scientific">Tanacetum coccineum</name>
    <dbReference type="NCBI Taxonomy" id="301880"/>
    <lineage>
        <taxon>Eukaryota</taxon>
        <taxon>Viridiplantae</taxon>
        <taxon>Streptophyta</taxon>
        <taxon>Embryophyta</taxon>
        <taxon>Tracheophyta</taxon>
        <taxon>Spermatophyta</taxon>
        <taxon>Magnoliopsida</taxon>
        <taxon>eudicotyledons</taxon>
        <taxon>Gunneridae</taxon>
        <taxon>Pentapetalae</taxon>
        <taxon>asterids</taxon>
        <taxon>campanulids</taxon>
        <taxon>Asterales</taxon>
        <taxon>Asteraceae</taxon>
        <taxon>Asteroideae</taxon>
        <taxon>Anthemideae</taxon>
        <taxon>Anthemidinae</taxon>
        <taxon>Tanacetum</taxon>
    </lineage>
</organism>
<dbReference type="Gene3D" id="2.40.50.140">
    <property type="entry name" value="Nucleic acid-binding proteins"/>
    <property type="match status" value="1"/>
</dbReference>
<dbReference type="InterPro" id="IPR024557">
    <property type="entry name" value="CNOT1_dom_4"/>
</dbReference>
<sequence length="770" mass="85550">MEQNLTQLCDLDPMKDDTKILVRCISIWKSHPLGKPNEVWSLDAVLQDEQGNRVQATIKGKHISKFQLLLDEGACYRIGNLGVGENSGKWPLLNHKFKLNFFQGTTVTRVGSFDNNPHGFKFEHFTSFTSRTLNQIPVSSSSLTGSDGANLDSQVLSPIDRQQNNKGHLDESHTNPNLSTSGQVSVATSSGSPQSMTSSTEKLRTVNTASFGSAASIETLLAAAESSETSIETPPSDIQDKISLIINNLSAANIDIKAKECKEILDEQYYTWFAQYLVMKRVSMEPNFHMLYIDFVAKINSKHLNKELVEASYRNCKVLLNSPLIKSSDKERKLLKNLGGWIGKITIGKNKVLRAIHIDPKSLIMEAYRKGLMIGVIPFTSKILESCKNSLAYQPPNPWTMAILGLLAEIHAMKNLKANLKFEIEILFKNLDVDMKEVTPSSLLKNRVRIVEGNPDFSNNSFSSYQKQKDKVNSNSTVRSVVNQVNSPVMAAGPSDQAGHTYMPPPAAGASYQSHLSYQDADKLYPPTVMMGEEEKKATLGSPNQLPPAQGLQVAQFQNVIPSRAPIIPDLELVRLNSEFPRAMKTALEELVSTIVKRSVCLATTTTIELILKDYSTELDDDHILSASCMMVSRLAGELSYVTSKEPLRQKLSTNLRNSLRGVNVANYLIEHAMQPVIDENLESGCEFIEKAAIDEGKTIVKREITKKLSDRRKHREAFHPRPDDFSILLHYSGKTYINSGMLNLPVVHPHEAIGCSLFALSHLAWKIVV</sequence>
<dbReference type="PANTHER" id="PTHR13162:SF8">
    <property type="entry name" value="CCR4-NOT TRANSCRIPTION COMPLEX SUBUNIT 1"/>
    <property type="match status" value="1"/>
</dbReference>
<reference evidence="5" key="2">
    <citation type="submission" date="2022-01" db="EMBL/GenBank/DDBJ databases">
        <authorList>
            <person name="Yamashiro T."/>
            <person name="Shiraishi A."/>
            <person name="Satake H."/>
            <person name="Nakayama K."/>
        </authorList>
    </citation>
    <scope>NUCLEOTIDE SEQUENCE</scope>
</reference>
<name>A0ABQ4ZRG3_9ASTR</name>
<dbReference type="Proteomes" id="UP001151760">
    <property type="component" value="Unassembled WGS sequence"/>
</dbReference>
<dbReference type="Pfam" id="PF12842">
    <property type="entry name" value="DUF3819"/>
    <property type="match status" value="1"/>
</dbReference>
<dbReference type="Gene3D" id="1.25.40.180">
    <property type="match status" value="1"/>
</dbReference>
<dbReference type="EMBL" id="BQNB010011496">
    <property type="protein sequence ID" value="GJS91328.1"/>
    <property type="molecule type" value="Genomic_DNA"/>
</dbReference>
<dbReference type="PANTHER" id="PTHR13162">
    <property type="entry name" value="CCR4-NOT TRANSCRIPTION COMPLEX"/>
    <property type="match status" value="1"/>
</dbReference>
<dbReference type="Pfam" id="PF02721">
    <property type="entry name" value="DUF223"/>
    <property type="match status" value="1"/>
</dbReference>
<dbReference type="InterPro" id="IPR012340">
    <property type="entry name" value="NA-bd_OB-fold"/>
</dbReference>
<evidence type="ECO:0000313" key="6">
    <source>
        <dbReference type="Proteomes" id="UP001151760"/>
    </source>
</evidence>
<gene>
    <name evidence="5" type="ORF">Tco_0773964</name>
</gene>
<evidence type="ECO:0000259" key="2">
    <source>
        <dbReference type="Pfam" id="PF02721"/>
    </source>
</evidence>
<feature type="compositionally biased region" description="Polar residues" evidence="1">
    <location>
        <begin position="174"/>
        <end position="187"/>
    </location>
</feature>
<evidence type="ECO:0000259" key="3">
    <source>
        <dbReference type="Pfam" id="PF12842"/>
    </source>
</evidence>
<feature type="domain" description="CCR4-NOT transcription complex subunit 1 CAF1-binding" evidence="4">
    <location>
        <begin position="231"/>
        <end position="449"/>
    </location>
</feature>
<proteinExistence type="predicted"/>
<comment type="caution">
    <text evidence="5">The sequence shown here is derived from an EMBL/GenBank/DDBJ whole genome shotgun (WGS) entry which is preliminary data.</text>
</comment>
<accession>A0ABQ4ZRG3</accession>
<feature type="compositionally biased region" description="Low complexity" evidence="1">
    <location>
        <begin position="188"/>
        <end position="200"/>
    </location>
</feature>
<evidence type="ECO:0000259" key="4">
    <source>
        <dbReference type="Pfam" id="PF16415"/>
    </source>
</evidence>
<keyword evidence="6" id="KW-1185">Reference proteome</keyword>
<dbReference type="InterPro" id="IPR003871">
    <property type="entry name" value="RFA1B/D_OB_1st"/>
</dbReference>
<evidence type="ECO:0000313" key="5">
    <source>
        <dbReference type="EMBL" id="GJS91328.1"/>
    </source>
</evidence>
<dbReference type="Pfam" id="PF16415">
    <property type="entry name" value="CNOT1_CAF1_bind"/>
    <property type="match status" value="1"/>
</dbReference>
<protein>
    <submittedName>
        <fullName evidence="5">CCR4-NOT complex component</fullName>
    </submittedName>
</protein>
<feature type="domain" description="Replication protein A 70 kDa DNA-binding subunit B/D first OB fold" evidence="2">
    <location>
        <begin position="5"/>
        <end position="109"/>
    </location>
</feature>
<feature type="region of interest" description="Disordered" evidence="1">
    <location>
        <begin position="163"/>
        <end position="202"/>
    </location>
</feature>
<dbReference type="InterPro" id="IPR032191">
    <property type="entry name" value="CNOT1_CAF1_bind"/>
</dbReference>
<reference evidence="5" key="1">
    <citation type="journal article" date="2022" name="Int. J. Mol. Sci.">
        <title>Draft Genome of Tanacetum Coccineum: Genomic Comparison of Closely Related Tanacetum-Family Plants.</title>
        <authorList>
            <person name="Yamashiro T."/>
            <person name="Shiraishi A."/>
            <person name="Nakayama K."/>
            <person name="Satake H."/>
        </authorList>
    </citation>
    <scope>NUCLEOTIDE SEQUENCE</scope>
</reference>
<dbReference type="CDD" id="cd04480">
    <property type="entry name" value="RPA1_DBD_A_like"/>
    <property type="match status" value="1"/>
</dbReference>
<dbReference type="InterPro" id="IPR040398">
    <property type="entry name" value="Not1"/>
</dbReference>
<feature type="domain" description="CCR4-NOT transcription complex subunit 1" evidence="3">
    <location>
        <begin position="577"/>
        <end position="716"/>
    </location>
</feature>
<dbReference type="SUPFAM" id="SSF50249">
    <property type="entry name" value="Nucleic acid-binding proteins"/>
    <property type="match status" value="1"/>
</dbReference>